<gene>
    <name evidence="3" type="primary">LOC109487386</name>
</gene>
<reference evidence="3" key="1">
    <citation type="submission" date="2025-08" db="UniProtKB">
        <authorList>
            <consortium name="RefSeq"/>
        </authorList>
    </citation>
    <scope>IDENTIFICATION</scope>
    <source>
        <tissue evidence="3">Gonad</tissue>
    </source>
</reference>
<sequence length="626" mass="71544">MAAPLFAEIELVTRPGAPMADCLDWLMEHQLLASSMDCLRCDGHVAMEYVERRDVSDEFTWRCPRATCRTSRSVRTDSIFAEFPKIDLRVFLRVIVKRHAAQWHPIVVRGHPRNITGASVAYEPNDTNHHSHLRFSYKHHSHYWIECPTNSPTYETPQPLLDRMPHHQTPPPTQQPGHDQTPPPPQQAGHHQAPPPPQQPGHHQAPQPPQTPQPLQAPWLMTTRVARQMATLANRVPFGPLGGGNFAVPTIDAYWEEKQDEVIRVLRNKEEVILLGDGRMDSPGYCAQYCTYTAIDNHTKSIVAVEVVDKRETNRKSTTMEKEGFKRTMDRLLGERVPITEVCTDAHPQISALMNQDKGEYGTRGVHHSLDVWHGAKNLTKKIVAAGQVKGCTEIKPWTKDIVNHFWWCCKKARNYEEFIVLWKGVLHHVCDEHTWATGSCHHEHLSTTEPRTKNWLAPGSAAHKKLSTVVLNKRWLKTASKYLRFRTTSDLESFQNHILMYASKRHAYSPPVYRARCQLAAIDYNAHKDRAVWKTKDGHIKYKRRFQKKSERWSVHVPKQPKTYSYIKTLQACIVNTRIQSGSGMSRTQPLSETDPRRAGNLAGVPPPATSVLVEQHRSRMDNDN</sequence>
<name>A0A6P5AL35_BRABE</name>
<proteinExistence type="predicted"/>
<feature type="region of interest" description="Disordered" evidence="1">
    <location>
        <begin position="154"/>
        <end position="215"/>
    </location>
</feature>
<protein>
    <submittedName>
        <fullName evidence="3">Uncharacterized protein LOC109487386</fullName>
    </submittedName>
</protein>
<dbReference type="RefSeq" id="XP_019646934.1">
    <property type="nucleotide sequence ID" value="XM_019791375.1"/>
</dbReference>
<dbReference type="Proteomes" id="UP000515135">
    <property type="component" value="Unplaced"/>
</dbReference>
<feature type="region of interest" description="Disordered" evidence="1">
    <location>
        <begin position="582"/>
        <end position="626"/>
    </location>
</feature>
<evidence type="ECO:0000313" key="2">
    <source>
        <dbReference type="Proteomes" id="UP000515135"/>
    </source>
</evidence>
<organism evidence="2 3">
    <name type="scientific">Branchiostoma belcheri</name>
    <name type="common">Amphioxus</name>
    <dbReference type="NCBI Taxonomy" id="7741"/>
    <lineage>
        <taxon>Eukaryota</taxon>
        <taxon>Metazoa</taxon>
        <taxon>Chordata</taxon>
        <taxon>Cephalochordata</taxon>
        <taxon>Leptocardii</taxon>
        <taxon>Amphioxiformes</taxon>
        <taxon>Branchiostomatidae</taxon>
        <taxon>Branchiostoma</taxon>
    </lineage>
</organism>
<dbReference type="KEGG" id="bbel:109487386"/>
<dbReference type="OrthoDB" id="5981419at2759"/>
<keyword evidence="2" id="KW-1185">Reference proteome</keyword>
<dbReference type="PANTHER" id="PTHR31751">
    <property type="entry name" value="SI:CH211-108C17.2-RELATED-RELATED"/>
    <property type="match status" value="1"/>
</dbReference>
<dbReference type="SUPFAM" id="SSF81995">
    <property type="entry name" value="beta-sandwich domain of Sec23/24"/>
    <property type="match status" value="1"/>
</dbReference>
<dbReference type="AlphaFoldDB" id="A0A6P5AL35"/>
<evidence type="ECO:0000313" key="3">
    <source>
        <dbReference type="RefSeq" id="XP_019646934.1"/>
    </source>
</evidence>
<dbReference type="GeneID" id="109487386"/>
<feature type="compositionally biased region" description="Basic and acidic residues" evidence="1">
    <location>
        <begin position="616"/>
        <end position="626"/>
    </location>
</feature>
<accession>A0A6P5AL35</accession>
<dbReference type="PANTHER" id="PTHR31751:SF7">
    <property type="entry name" value="THAP-TYPE DOMAIN-CONTAINING PROTEIN"/>
    <property type="match status" value="1"/>
</dbReference>
<evidence type="ECO:0000256" key="1">
    <source>
        <dbReference type="SAM" id="MobiDB-lite"/>
    </source>
</evidence>
<feature type="compositionally biased region" description="Polar residues" evidence="1">
    <location>
        <begin position="582"/>
        <end position="593"/>
    </location>
</feature>